<dbReference type="Proteomes" id="UP000019494">
    <property type="component" value="Unassembled WGS sequence"/>
</dbReference>
<organism evidence="1 2">
    <name type="scientific">Intrasporangium chromatireducens Q5-1</name>
    <dbReference type="NCBI Taxonomy" id="584657"/>
    <lineage>
        <taxon>Bacteria</taxon>
        <taxon>Bacillati</taxon>
        <taxon>Actinomycetota</taxon>
        <taxon>Actinomycetes</taxon>
        <taxon>Micrococcales</taxon>
        <taxon>Intrasporangiaceae</taxon>
        <taxon>Intrasporangium</taxon>
    </lineage>
</organism>
<evidence type="ECO:0000313" key="1">
    <source>
        <dbReference type="EMBL" id="EWT03987.1"/>
    </source>
</evidence>
<gene>
    <name evidence="1" type="ORF">N864_15785</name>
</gene>
<comment type="caution">
    <text evidence="1">The sequence shown here is derived from an EMBL/GenBank/DDBJ whole genome shotgun (WGS) entry which is preliminary data.</text>
</comment>
<keyword evidence="2" id="KW-1185">Reference proteome</keyword>
<dbReference type="AlphaFoldDB" id="W9GFM3"/>
<reference evidence="2" key="1">
    <citation type="submission" date="2013-08" db="EMBL/GenBank/DDBJ databases">
        <title>Intrasporangium oryzae NRRL B-24470.</title>
        <authorList>
            <person name="Liu H."/>
            <person name="Wang G."/>
        </authorList>
    </citation>
    <scope>NUCLEOTIDE SEQUENCE [LARGE SCALE GENOMIC DNA]</scope>
    <source>
        <strain evidence="2">Q5-1</strain>
    </source>
</reference>
<protein>
    <submittedName>
        <fullName evidence="1">Uncharacterized protein</fullName>
    </submittedName>
</protein>
<dbReference type="EMBL" id="AWQS01000370">
    <property type="protein sequence ID" value="EWT03987.1"/>
    <property type="molecule type" value="Genomic_DNA"/>
</dbReference>
<sequence length="65" mass="6829">MSSMARELPGDANYVVTAPLVVVRTAKGYQHLYDGQRLPAGVDPVQMRSLIDGGMIAPIQTGGAS</sequence>
<accession>W9GFM3</accession>
<evidence type="ECO:0000313" key="2">
    <source>
        <dbReference type="Proteomes" id="UP000019494"/>
    </source>
</evidence>
<proteinExistence type="predicted"/>
<name>W9GFM3_9MICO</name>